<proteinExistence type="predicted"/>
<reference evidence="1 2" key="1">
    <citation type="submission" date="2021-06" db="EMBL/GenBank/DDBJ databases">
        <title>Caerostris extrusa draft genome.</title>
        <authorList>
            <person name="Kono N."/>
            <person name="Arakawa K."/>
        </authorList>
    </citation>
    <scope>NUCLEOTIDE SEQUENCE [LARGE SCALE GENOMIC DNA]</scope>
</reference>
<evidence type="ECO:0000313" key="2">
    <source>
        <dbReference type="Proteomes" id="UP001054945"/>
    </source>
</evidence>
<name>A0AAV4Y1Z6_CAEEX</name>
<dbReference type="AlphaFoldDB" id="A0AAV4Y1Z6"/>
<keyword evidence="2" id="KW-1185">Reference proteome</keyword>
<dbReference type="EMBL" id="BPLR01018513">
    <property type="protein sequence ID" value="GIZ00175.1"/>
    <property type="molecule type" value="Genomic_DNA"/>
</dbReference>
<gene>
    <name evidence="1" type="ORF">CEXT_290571</name>
</gene>
<protein>
    <submittedName>
        <fullName evidence="1">Uncharacterized protein</fullName>
    </submittedName>
</protein>
<accession>A0AAV4Y1Z6</accession>
<comment type="caution">
    <text evidence="1">The sequence shown here is derived from an EMBL/GenBank/DDBJ whole genome shotgun (WGS) entry which is preliminary data.</text>
</comment>
<dbReference type="Proteomes" id="UP001054945">
    <property type="component" value="Unassembled WGS sequence"/>
</dbReference>
<organism evidence="1 2">
    <name type="scientific">Caerostris extrusa</name>
    <name type="common">Bark spider</name>
    <name type="synonym">Caerostris bankana</name>
    <dbReference type="NCBI Taxonomy" id="172846"/>
    <lineage>
        <taxon>Eukaryota</taxon>
        <taxon>Metazoa</taxon>
        <taxon>Ecdysozoa</taxon>
        <taxon>Arthropoda</taxon>
        <taxon>Chelicerata</taxon>
        <taxon>Arachnida</taxon>
        <taxon>Araneae</taxon>
        <taxon>Araneomorphae</taxon>
        <taxon>Entelegynae</taxon>
        <taxon>Araneoidea</taxon>
        <taxon>Araneidae</taxon>
        <taxon>Caerostris</taxon>
    </lineage>
</organism>
<evidence type="ECO:0000313" key="1">
    <source>
        <dbReference type="EMBL" id="GIZ00175.1"/>
    </source>
</evidence>
<sequence length="71" mass="7940">MPSIGVVEEGANSPVDTSLFILNWDGEMSKIIPGNVGYMEMLNILHKCWTCYTMLDNRFAVKYGILLGNVE</sequence>